<dbReference type="PANTHER" id="PTHR47506:SF1">
    <property type="entry name" value="HTH-TYPE TRANSCRIPTIONAL REGULATOR YJDC"/>
    <property type="match status" value="1"/>
</dbReference>
<dbReference type="SUPFAM" id="SSF46689">
    <property type="entry name" value="Homeodomain-like"/>
    <property type="match status" value="1"/>
</dbReference>
<feature type="DNA-binding region" description="H-T-H motif" evidence="4">
    <location>
        <begin position="29"/>
        <end position="48"/>
    </location>
</feature>
<comment type="caution">
    <text evidence="6">The sequence shown here is derived from an EMBL/GenBank/DDBJ whole genome shotgun (WGS) entry which is preliminary data.</text>
</comment>
<protein>
    <submittedName>
        <fullName evidence="6">TetR/AcrR family transcriptional regulator</fullName>
    </submittedName>
</protein>
<dbReference type="RefSeq" id="WP_206559511.1">
    <property type="nucleotide sequence ID" value="NZ_JAFKCZ010000004.1"/>
</dbReference>
<dbReference type="SUPFAM" id="SSF48498">
    <property type="entry name" value="Tetracyclin repressor-like, C-terminal domain"/>
    <property type="match status" value="1"/>
</dbReference>
<sequence length="192" mass="21391">MQARPKNRKQQIVDLALELLQTHGFENFSYRDLAGQLGITKASIHHHFPKKADLGVALCQAIQEWHEREFARTRSFSGSAQEKLDLYVRGTLKFACGDTKICPLSSLQADIASLPEAMRPALKRLDDHELDFIAELLDAGRESGEFKFSGSARDQAILFVLTCKGALQYSRVHGSEVFDAAMAQMKAQLLGQ</sequence>
<dbReference type="InterPro" id="IPR009057">
    <property type="entry name" value="Homeodomain-like_sf"/>
</dbReference>
<dbReference type="Pfam" id="PF00440">
    <property type="entry name" value="TetR_N"/>
    <property type="match status" value="1"/>
</dbReference>
<evidence type="ECO:0000256" key="4">
    <source>
        <dbReference type="PROSITE-ProRule" id="PRU00335"/>
    </source>
</evidence>
<proteinExistence type="predicted"/>
<dbReference type="InterPro" id="IPR036271">
    <property type="entry name" value="Tet_transcr_reg_TetR-rel_C_sf"/>
</dbReference>
<dbReference type="Gene3D" id="1.10.357.10">
    <property type="entry name" value="Tetracycline Repressor, domain 2"/>
    <property type="match status" value="1"/>
</dbReference>
<dbReference type="InterPro" id="IPR001647">
    <property type="entry name" value="HTH_TetR"/>
</dbReference>
<evidence type="ECO:0000256" key="1">
    <source>
        <dbReference type="ARBA" id="ARBA00023015"/>
    </source>
</evidence>
<keyword evidence="3" id="KW-0804">Transcription</keyword>
<reference evidence="6" key="1">
    <citation type="submission" date="2021-02" db="EMBL/GenBank/DDBJ databases">
        <title>PHA producing bacteria isolated from coastal sediment in Guangdong, Shenzhen.</title>
        <authorList>
            <person name="Zheng W."/>
            <person name="Yu S."/>
            <person name="Huang Y."/>
        </authorList>
    </citation>
    <scope>NUCLEOTIDE SEQUENCE</scope>
    <source>
        <strain evidence="6">TN14-10</strain>
    </source>
</reference>
<gene>
    <name evidence="6" type="ORF">JYP50_05660</name>
</gene>
<dbReference type="PROSITE" id="PS50977">
    <property type="entry name" value="HTH_TETR_2"/>
    <property type="match status" value="1"/>
</dbReference>
<dbReference type="PANTHER" id="PTHR47506">
    <property type="entry name" value="TRANSCRIPTIONAL REGULATORY PROTEIN"/>
    <property type="match status" value="1"/>
</dbReference>
<keyword evidence="1" id="KW-0805">Transcription regulation</keyword>
<evidence type="ECO:0000256" key="3">
    <source>
        <dbReference type="ARBA" id="ARBA00023163"/>
    </source>
</evidence>
<keyword evidence="2 4" id="KW-0238">DNA-binding</keyword>
<accession>A0A939DD90</accession>
<evidence type="ECO:0000313" key="6">
    <source>
        <dbReference type="EMBL" id="MBN7796063.1"/>
    </source>
</evidence>
<dbReference type="PRINTS" id="PR00455">
    <property type="entry name" value="HTHTETR"/>
</dbReference>
<evidence type="ECO:0000256" key="2">
    <source>
        <dbReference type="ARBA" id="ARBA00023125"/>
    </source>
</evidence>
<evidence type="ECO:0000259" key="5">
    <source>
        <dbReference type="PROSITE" id="PS50977"/>
    </source>
</evidence>
<dbReference type="GO" id="GO:0003677">
    <property type="term" value="F:DNA binding"/>
    <property type="evidence" value="ECO:0007669"/>
    <property type="project" value="UniProtKB-UniRule"/>
</dbReference>
<organism evidence="6 7">
    <name type="scientific">Parahaliea mediterranea</name>
    <dbReference type="NCBI Taxonomy" id="651086"/>
    <lineage>
        <taxon>Bacteria</taxon>
        <taxon>Pseudomonadati</taxon>
        <taxon>Pseudomonadota</taxon>
        <taxon>Gammaproteobacteria</taxon>
        <taxon>Cellvibrionales</taxon>
        <taxon>Halieaceae</taxon>
        <taxon>Parahaliea</taxon>
    </lineage>
</organism>
<dbReference type="AlphaFoldDB" id="A0A939DD90"/>
<feature type="domain" description="HTH tetR-type" evidence="5">
    <location>
        <begin position="6"/>
        <end position="66"/>
    </location>
</feature>
<dbReference type="EMBL" id="JAFKCZ010000004">
    <property type="protein sequence ID" value="MBN7796063.1"/>
    <property type="molecule type" value="Genomic_DNA"/>
</dbReference>
<dbReference type="Proteomes" id="UP000664303">
    <property type="component" value="Unassembled WGS sequence"/>
</dbReference>
<evidence type="ECO:0000313" key="7">
    <source>
        <dbReference type="Proteomes" id="UP000664303"/>
    </source>
</evidence>
<keyword evidence="7" id="KW-1185">Reference proteome</keyword>
<name>A0A939DD90_9GAMM</name>